<gene>
    <name evidence="1" type="ORF">J2S57_000847</name>
</gene>
<proteinExistence type="predicted"/>
<dbReference type="EMBL" id="JAUSQZ010000001">
    <property type="protein sequence ID" value="MDP9825098.1"/>
    <property type="molecule type" value="Genomic_DNA"/>
</dbReference>
<evidence type="ECO:0000313" key="1">
    <source>
        <dbReference type="EMBL" id="MDP9825098.1"/>
    </source>
</evidence>
<keyword evidence="2" id="KW-1185">Reference proteome</keyword>
<protein>
    <submittedName>
        <fullName evidence="1">Uncharacterized protein</fullName>
    </submittedName>
</protein>
<evidence type="ECO:0000313" key="2">
    <source>
        <dbReference type="Proteomes" id="UP001235712"/>
    </source>
</evidence>
<reference evidence="1 2" key="1">
    <citation type="submission" date="2023-07" db="EMBL/GenBank/DDBJ databases">
        <title>Sequencing the genomes of 1000 actinobacteria strains.</title>
        <authorList>
            <person name="Klenk H.-P."/>
        </authorList>
    </citation>
    <scope>NUCLEOTIDE SEQUENCE [LARGE SCALE GENOMIC DNA]</scope>
    <source>
        <strain evidence="1 2">DSM 44388</strain>
    </source>
</reference>
<name>A0ABT9NXD9_9ACTN</name>
<dbReference type="Proteomes" id="UP001235712">
    <property type="component" value="Unassembled WGS sequence"/>
</dbReference>
<accession>A0ABT9NXD9</accession>
<comment type="caution">
    <text evidence="1">The sequence shown here is derived from an EMBL/GenBank/DDBJ whole genome shotgun (WGS) entry which is preliminary data.</text>
</comment>
<sequence>MVVAVVACVAGCTGAGGSTVAAPAGARVDEAVAVGAVGESGGRVSVPGGPMVDVPAGSVSGSGELVVTRAGRVPAAPSPYLSVLGAYRLELRGARLTGPVRLTFPVLVQPLPERADDAAAAVLGRFDETAGRWKLVAAEHDPGKHTISAEVSQLTWWNAFSWDFAALRNAVADDYRRSLAVSAPTPVCPGEQAARQSGIRVVALSGAAGERVRWCYGVDAGVPVLKVTNARGYPVTVRFPGAWRSGEPAGGVELAPGLSDVRRSGSSASLLLTGGATVDLRPTVLEPGGEVTARPSADGFLAMALTFGLKAFGSATQGVPGAAGPGKRSPEEVLEAVREGDCLDDYDEGDPADLDAAVESVLEAHETAFGCLQKVWPEPDRAGGRGGRFTGVALTWLTAGIPVLIDGVTGVADEAVFTPVQTIRVQAVEPRSALLPQ</sequence>
<dbReference type="RefSeq" id="WP_307238530.1">
    <property type="nucleotide sequence ID" value="NZ_JAUSQZ010000001.1"/>
</dbReference>
<organism evidence="1 2">
    <name type="scientific">Kineosporia succinea</name>
    <dbReference type="NCBI Taxonomy" id="84632"/>
    <lineage>
        <taxon>Bacteria</taxon>
        <taxon>Bacillati</taxon>
        <taxon>Actinomycetota</taxon>
        <taxon>Actinomycetes</taxon>
        <taxon>Kineosporiales</taxon>
        <taxon>Kineosporiaceae</taxon>
        <taxon>Kineosporia</taxon>
    </lineage>
</organism>